<dbReference type="PROSITE" id="PS50006">
    <property type="entry name" value="FHA_DOMAIN"/>
    <property type="match status" value="1"/>
</dbReference>
<evidence type="ECO:0000259" key="1">
    <source>
        <dbReference type="PROSITE" id="PS50006"/>
    </source>
</evidence>
<evidence type="ECO:0000313" key="3">
    <source>
        <dbReference type="Proteomes" id="UP000003155"/>
    </source>
</evidence>
<comment type="caution">
    <text evidence="2">The sequence shown here is derived from an EMBL/GenBank/DDBJ whole genome shotgun (WGS) entry which is preliminary data.</text>
</comment>
<dbReference type="Gene3D" id="2.60.200.20">
    <property type="match status" value="1"/>
</dbReference>
<dbReference type="CDD" id="cd00060">
    <property type="entry name" value="FHA"/>
    <property type="match status" value="1"/>
</dbReference>
<dbReference type="Pfam" id="PF00498">
    <property type="entry name" value="FHA"/>
    <property type="match status" value="1"/>
</dbReference>
<feature type="domain" description="FHA" evidence="1">
    <location>
        <begin position="143"/>
        <end position="202"/>
    </location>
</feature>
<keyword evidence="3" id="KW-1185">Reference proteome</keyword>
<name>F0H8D7_9BACT</name>
<gene>
    <name evidence="2" type="ORF">HMPREF9303_0612</name>
</gene>
<organism evidence="2 3">
    <name type="scientific">Prevotella denticola CRIS 18C-A</name>
    <dbReference type="NCBI Taxonomy" id="944557"/>
    <lineage>
        <taxon>Bacteria</taxon>
        <taxon>Pseudomonadati</taxon>
        <taxon>Bacteroidota</taxon>
        <taxon>Bacteroidia</taxon>
        <taxon>Bacteroidales</taxon>
        <taxon>Prevotellaceae</taxon>
        <taxon>Prevotella</taxon>
    </lineage>
</organism>
<dbReference type="SUPFAM" id="SSF49879">
    <property type="entry name" value="SMAD/FHA domain"/>
    <property type="match status" value="1"/>
</dbReference>
<reference evidence="2 3" key="1">
    <citation type="submission" date="2011-02" db="EMBL/GenBank/DDBJ databases">
        <authorList>
            <person name="Durkin A.S."/>
            <person name="Madupu R."/>
            <person name="Torralba M."/>
            <person name="Gillis M."/>
            <person name="Methe B."/>
            <person name="Sutton G."/>
            <person name="Nelson K.E."/>
        </authorList>
    </citation>
    <scope>NUCLEOTIDE SEQUENCE [LARGE SCALE GENOMIC DNA]</scope>
    <source>
        <strain evidence="2 3">CRIS 18C-A</strain>
    </source>
</reference>
<evidence type="ECO:0000313" key="2">
    <source>
        <dbReference type="EMBL" id="EGC85890.1"/>
    </source>
</evidence>
<accession>F0H8D7</accession>
<protein>
    <submittedName>
        <fullName evidence="2">FHA domain protein</fullName>
    </submittedName>
</protein>
<dbReference type="InterPro" id="IPR008984">
    <property type="entry name" value="SMAD_FHA_dom_sf"/>
</dbReference>
<dbReference type="EMBL" id="AEXO01000092">
    <property type="protein sequence ID" value="EGC85890.1"/>
    <property type="molecule type" value="Genomic_DNA"/>
</dbReference>
<dbReference type="AlphaFoldDB" id="F0H8D7"/>
<proteinExistence type="predicted"/>
<dbReference type="Proteomes" id="UP000003155">
    <property type="component" value="Unassembled WGS sequence"/>
</dbReference>
<sequence>MPAEAGQDKAPLPFSAVYHPSVRPVSICFSAFIYISLLSGKRELLVSTSTIIIYMKRVRCPKCDNFITFDETKYKSGQRLVFQCPQCGKEFGIRIGISKLRKTQKEENNEPESDEQENEYGSLHVIENVFHFRQVIPLQLGENVIGRYMKGNPINCPIETVDPSVDMTHCAITVSRNKKGKLQYVLRDGPSYTGTFVDNEILGDRERRIIENGTLFTIGATSIILHAPGK</sequence>
<dbReference type="InterPro" id="IPR000253">
    <property type="entry name" value="FHA_dom"/>
</dbReference>